<dbReference type="GO" id="GO:0046872">
    <property type="term" value="F:metal ion binding"/>
    <property type="evidence" value="ECO:0007669"/>
    <property type="project" value="UniProtKB-KW"/>
</dbReference>
<evidence type="ECO:0000256" key="5">
    <source>
        <dbReference type="ARBA" id="ARBA00022617"/>
    </source>
</evidence>
<evidence type="ECO:0000256" key="4">
    <source>
        <dbReference type="ARBA" id="ARBA00010617"/>
    </source>
</evidence>
<keyword evidence="8" id="KW-0492">Microsome</keyword>
<dbReference type="SUPFAM" id="SSF48264">
    <property type="entry name" value="Cytochrome P450"/>
    <property type="match status" value="1"/>
</dbReference>
<dbReference type="Pfam" id="PF00067">
    <property type="entry name" value="p450"/>
    <property type="match status" value="1"/>
</dbReference>
<evidence type="ECO:0000256" key="8">
    <source>
        <dbReference type="ARBA" id="ARBA00022848"/>
    </source>
</evidence>
<comment type="subcellular location">
    <subcellularLocation>
        <location evidence="3">Endoplasmic reticulum membrane</location>
        <topology evidence="3">Peripheral membrane protein</topology>
    </subcellularLocation>
    <subcellularLocation>
        <location evidence="2">Microsome membrane</location>
        <topology evidence="2">Peripheral membrane protein</topology>
    </subcellularLocation>
</comment>
<evidence type="ECO:0000256" key="6">
    <source>
        <dbReference type="ARBA" id="ARBA00022723"/>
    </source>
</evidence>
<evidence type="ECO:0000256" key="11">
    <source>
        <dbReference type="ARBA" id="ARBA00023033"/>
    </source>
</evidence>
<evidence type="ECO:0008006" key="17">
    <source>
        <dbReference type="Google" id="ProtNLM"/>
    </source>
</evidence>
<keyword evidence="16" id="KW-1185">Reference proteome</keyword>
<dbReference type="Gene3D" id="1.10.630.10">
    <property type="entry name" value="Cytochrome P450"/>
    <property type="match status" value="1"/>
</dbReference>
<organism evidence="15 16">
    <name type="scientific">Ranatra chinensis</name>
    <dbReference type="NCBI Taxonomy" id="642074"/>
    <lineage>
        <taxon>Eukaryota</taxon>
        <taxon>Metazoa</taxon>
        <taxon>Ecdysozoa</taxon>
        <taxon>Arthropoda</taxon>
        <taxon>Hexapoda</taxon>
        <taxon>Insecta</taxon>
        <taxon>Pterygota</taxon>
        <taxon>Neoptera</taxon>
        <taxon>Paraneoptera</taxon>
        <taxon>Hemiptera</taxon>
        <taxon>Heteroptera</taxon>
        <taxon>Panheteroptera</taxon>
        <taxon>Nepomorpha</taxon>
        <taxon>Nepidae</taxon>
        <taxon>Ranatrinae</taxon>
        <taxon>Ranatra</taxon>
    </lineage>
</organism>
<evidence type="ECO:0000256" key="10">
    <source>
        <dbReference type="ARBA" id="ARBA00023004"/>
    </source>
</evidence>
<keyword evidence="6 13" id="KW-0479">Metal-binding</keyword>
<evidence type="ECO:0000313" key="15">
    <source>
        <dbReference type="EMBL" id="KAL1116527.1"/>
    </source>
</evidence>
<dbReference type="InterPro" id="IPR017972">
    <property type="entry name" value="Cyt_P450_CS"/>
</dbReference>
<gene>
    <name evidence="15" type="ORF">AAG570_004999</name>
</gene>
<reference evidence="15 16" key="1">
    <citation type="submission" date="2024-07" db="EMBL/GenBank/DDBJ databases">
        <title>Chromosome-level genome assembly of the water stick insect Ranatra chinensis (Heteroptera: Nepidae).</title>
        <authorList>
            <person name="Liu X."/>
        </authorList>
    </citation>
    <scope>NUCLEOTIDE SEQUENCE [LARGE SCALE GENOMIC DNA]</scope>
    <source>
        <strain evidence="15">Cailab_2021Rc</strain>
        <tissue evidence="15">Muscle</tissue>
    </source>
</reference>
<dbReference type="PRINTS" id="PR00385">
    <property type="entry name" value="P450"/>
</dbReference>
<dbReference type="PROSITE" id="PS00086">
    <property type="entry name" value="CYTOCHROME_P450"/>
    <property type="match status" value="1"/>
</dbReference>
<accession>A0ABD0XZ62</accession>
<dbReference type="GO" id="GO:0005789">
    <property type="term" value="C:endoplasmic reticulum membrane"/>
    <property type="evidence" value="ECO:0007669"/>
    <property type="project" value="UniProtKB-SubCell"/>
</dbReference>
<comment type="caution">
    <text evidence="15">The sequence shown here is derived from an EMBL/GenBank/DDBJ whole genome shotgun (WGS) entry which is preliminary data.</text>
</comment>
<evidence type="ECO:0000256" key="7">
    <source>
        <dbReference type="ARBA" id="ARBA00022824"/>
    </source>
</evidence>
<name>A0ABD0XZ62_9HEMI</name>
<sequence length="193" mass="21662">MIAAQAFSFVVAGYESISSALSFFFYNLAKNPDVQDKVRAEVVKSTADNPDDVYDAIAGMKYMEAAINESLRLYPPAGGIIRVCREDAVLECGGRAMLECGHQVIVPIQGIHRDPNHFPHPLLFDPDRFKERTPRPGTFCPFGDGQRICIGQLNPILYRRCRRFKNYFTSTKQGATRVRFPKRSVLVESQSGL</sequence>
<evidence type="ECO:0000256" key="3">
    <source>
        <dbReference type="ARBA" id="ARBA00004406"/>
    </source>
</evidence>
<dbReference type="InterPro" id="IPR036396">
    <property type="entry name" value="Cyt_P450_sf"/>
</dbReference>
<comment type="similarity">
    <text evidence="4 14">Belongs to the cytochrome P450 family.</text>
</comment>
<evidence type="ECO:0000256" key="12">
    <source>
        <dbReference type="ARBA" id="ARBA00023136"/>
    </source>
</evidence>
<dbReference type="Proteomes" id="UP001558652">
    <property type="component" value="Unassembled WGS sequence"/>
</dbReference>
<evidence type="ECO:0000256" key="9">
    <source>
        <dbReference type="ARBA" id="ARBA00023002"/>
    </source>
</evidence>
<dbReference type="PANTHER" id="PTHR24292">
    <property type="entry name" value="CYTOCHROME P450"/>
    <property type="match status" value="1"/>
</dbReference>
<keyword evidence="7" id="KW-0256">Endoplasmic reticulum</keyword>
<dbReference type="InterPro" id="IPR050476">
    <property type="entry name" value="Insect_CytP450_Detox"/>
</dbReference>
<comment type="cofactor">
    <cofactor evidence="1 13">
        <name>heme</name>
        <dbReference type="ChEBI" id="CHEBI:30413"/>
    </cofactor>
</comment>
<evidence type="ECO:0000256" key="14">
    <source>
        <dbReference type="RuleBase" id="RU000461"/>
    </source>
</evidence>
<evidence type="ECO:0000256" key="13">
    <source>
        <dbReference type="PIRSR" id="PIRSR602401-1"/>
    </source>
</evidence>
<dbReference type="InterPro" id="IPR002401">
    <property type="entry name" value="Cyt_P450_E_grp-I"/>
</dbReference>
<feature type="binding site" description="axial binding residue" evidence="13">
    <location>
        <position position="149"/>
    </location>
    <ligand>
        <name>heme</name>
        <dbReference type="ChEBI" id="CHEBI:30413"/>
    </ligand>
    <ligandPart>
        <name>Fe</name>
        <dbReference type="ChEBI" id="CHEBI:18248"/>
    </ligandPart>
</feature>
<evidence type="ECO:0000256" key="1">
    <source>
        <dbReference type="ARBA" id="ARBA00001971"/>
    </source>
</evidence>
<protein>
    <recommendedName>
        <fullName evidence="17">Cytochrome P450</fullName>
    </recommendedName>
</protein>
<keyword evidence="10 13" id="KW-0408">Iron</keyword>
<keyword evidence="9 14" id="KW-0560">Oxidoreductase</keyword>
<keyword evidence="5 13" id="KW-0349">Heme</keyword>
<keyword evidence="12" id="KW-0472">Membrane</keyword>
<keyword evidence="11 14" id="KW-0503">Monooxygenase</keyword>
<dbReference type="AlphaFoldDB" id="A0ABD0XZ62"/>
<proteinExistence type="inferred from homology"/>
<dbReference type="PANTHER" id="PTHR24292:SF54">
    <property type="entry name" value="CYP9F3-RELATED"/>
    <property type="match status" value="1"/>
</dbReference>
<dbReference type="EMBL" id="JBFDAA010000017">
    <property type="protein sequence ID" value="KAL1116527.1"/>
    <property type="molecule type" value="Genomic_DNA"/>
</dbReference>
<dbReference type="PRINTS" id="PR00463">
    <property type="entry name" value="EP450I"/>
</dbReference>
<dbReference type="InterPro" id="IPR001128">
    <property type="entry name" value="Cyt_P450"/>
</dbReference>
<evidence type="ECO:0000256" key="2">
    <source>
        <dbReference type="ARBA" id="ARBA00004174"/>
    </source>
</evidence>
<dbReference type="GO" id="GO:0004497">
    <property type="term" value="F:monooxygenase activity"/>
    <property type="evidence" value="ECO:0007669"/>
    <property type="project" value="UniProtKB-KW"/>
</dbReference>
<evidence type="ECO:0000313" key="16">
    <source>
        <dbReference type="Proteomes" id="UP001558652"/>
    </source>
</evidence>